<name>A0ABU0KWN2_9BACL</name>
<accession>A0ABU0KWN2</accession>
<proteinExistence type="predicted"/>
<organism evidence="1 2">
    <name type="scientific">Paenibacillus brasilensis</name>
    <dbReference type="NCBI Taxonomy" id="128574"/>
    <lineage>
        <taxon>Bacteria</taxon>
        <taxon>Bacillati</taxon>
        <taxon>Bacillota</taxon>
        <taxon>Bacilli</taxon>
        <taxon>Bacillales</taxon>
        <taxon>Paenibacillaceae</taxon>
        <taxon>Paenibacillus</taxon>
    </lineage>
</organism>
<sequence>MRHEALGKLTSIFPSQLACTCMSDVSQPSLLVILAQQYSINNTSVQGIASDDSNDIAIIFDLDPASFPPNV</sequence>
<evidence type="ECO:0000313" key="1">
    <source>
        <dbReference type="EMBL" id="MDQ0493851.1"/>
    </source>
</evidence>
<reference evidence="1 2" key="1">
    <citation type="submission" date="2023-07" db="EMBL/GenBank/DDBJ databases">
        <title>Genomic Encyclopedia of Type Strains, Phase IV (KMG-IV): sequencing the most valuable type-strain genomes for metagenomic binning, comparative biology and taxonomic classification.</title>
        <authorList>
            <person name="Goeker M."/>
        </authorList>
    </citation>
    <scope>NUCLEOTIDE SEQUENCE [LARGE SCALE GENOMIC DNA]</scope>
    <source>
        <strain evidence="1 2">DSM 14914</strain>
    </source>
</reference>
<comment type="caution">
    <text evidence="1">The sequence shown here is derived from an EMBL/GenBank/DDBJ whole genome shotgun (WGS) entry which is preliminary data.</text>
</comment>
<evidence type="ECO:0000313" key="2">
    <source>
        <dbReference type="Proteomes" id="UP001242811"/>
    </source>
</evidence>
<gene>
    <name evidence="1" type="ORF">QOZ95_002013</name>
</gene>
<protein>
    <submittedName>
        <fullName evidence="1">Uncharacterized protein</fullName>
    </submittedName>
</protein>
<keyword evidence="2" id="KW-1185">Reference proteome</keyword>
<dbReference type="EMBL" id="JAUSWA010000009">
    <property type="protein sequence ID" value="MDQ0493851.1"/>
    <property type="molecule type" value="Genomic_DNA"/>
</dbReference>
<dbReference type="Proteomes" id="UP001242811">
    <property type="component" value="Unassembled WGS sequence"/>
</dbReference>